<comment type="caution">
    <text evidence="2">The sequence shown here is derived from an EMBL/GenBank/DDBJ whole genome shotgun (WGS) entry which is preliminary data.</text>
</comment>
<protein>
    <submittedName>
        <fullName evidence="2">Uncharacterized protein</fullName>
    </submittedName>
</protein>
<dbReference type="AlphaFoldDB" id="A0A4R3TL67"/>
<dbReference type="Proteomes" id="UP000295773">
    <property type="component" value="Unassembled WGS sequence"/>
</dbReference>
<dbReference type="Pfam" id="PF02639">
    <property type="entry name" value="DUF188"/>
    <property type="match status" value="1"/>
</dbReference>
<dbReference type="InterPro" id="IPR003791">
    <property type="entry name" value="UPF0178"/>
</dbReference>
<evidence type="ECO:0000313" key="2">
    <source>
        <dbReference type="EMBL" id="TCU62299.1"/>
    </source>
</evidence>
<dbReference type="PANTHER" id="PTHR35146">
    <property type="entry name" value="UPF0178 PROTEIN YAII"/>
    <property type="match status" value="1"/>
</dbReference>
<reference evidence="2 3" key="1">
    <citation type="submission" date="2019-03" db="EMBL/GenBank/DDBJ databases">
        <title>Genomic Encyclopedia of Type Strains, Phase IV (KMG-IV): sequencing the most valuable type-strain genomes for metagenomic binning, comparative biology and taxonomic classification.</title>
        <authorList>
            <person name="Goeker M."/>
        </authorList>
    </citation>
    <scope>NUCLEOTIDE SEQUENCE [LARGE SCALE GENOMIC DNA]</scope>
    <source>
        <strain evidence="2 3">DSM 29481</strain>
    </source>
</reference>
<gene>
    <name evidence="2" type="ORF">EDD61_105107</name>
</gene>
<organism evidence="2 3">
    <name type="scientific">Longicatena caecimuris</name>
    <dbReference type="NCBI Taxonomy" id="1796635"/>
    <lineage>
        <taxon>Bacteria</taxon>
        <taxon>Bacillati</taxon>
        <taxon>Bacillota</taxon>
        <taxon>Erysipelotrichia</taxon>
        <taxon>Erysipelotrichales</taxon>
        <taxon>Erysipelotrichaceae</taxon>
        <taxon>Longicatena</taxon>
    </lineage>
</organism>
<dbReference type="PANTHER" id="PTHR35146:SF1">
    <property type="entry name" value="UPF0178 PROTEIN YAII"/>
    <property type="match status" value="1"/>
</dbReference>
<keyword evidence="3" id="KW-1185">Reference proteome</keyword>
<sequence>MAIIHIWWNMFKILIDGDGCPVIEETLMIAEHFSIPVILVCDSSHSFMHDACEVVITDKGKDRADFVILQKVKKDDIVITQDYGLAALVLSRQAHALSQNGLRFRDENMLSLLNQRSDAANIRRQRKRYGHMKKRTAQDDKAFLKALYAVVCELLE</sequence>
<comment type="similarity">
    <text evidence="1">Belongs to the UPF0178 family.</text>
</comment>
<accession>A0A4R3TL67</accession>
<proteinExistence type="inferred from homology"/>
<evidence type="ECO:0000256" key="1">
    <source>
        <dbReference type="ARBA" id="ARBA00008522"/>
    </source>
</evidence>
<name>A0A4R3TL67_9FIRM</name>
<evidence type="ECO:0000313" key="3">
    <source>
        <dbReference type="Proteomes" id="UP000295773"/>
    </source>
</evidence>
<dbReference type="EMBL" id="SMBP01000005">
    <property type="protein sequence ID" value="TCU62299.1"/>
    <property type="molecule type" value="Genomic_DNA"/>
</dbReference>